<reference evidence="3" key="1">
    <citation type="submission" date="2021-04" db="EMBL/GenBank/DDBJ databases">
        <title>Genome seq and assembly of Streptomyces sp. RG38.</title>
        <authorList>
            <person name="Chhetri G."/>
        </authorList>
    </citation>
    <scope>NUCLEOTIDE SEQUENCE</scope>
    <source>
        <strain evidence="3">RG38</strain>
    </source>
</reference>
<dbReference type="InterPro" id="IPR010427">
    <property type="entry name" value="DUF1023"/>
</dbReference>
<dbReference type="SUPFAM" id="SSF53474">
    <property type="entry name" value="alpha/beta-Hydrolases"/>
    <property type="match status" value="1"/>
</dbReference>
<evidence type="ECO:0000313" key="3">
    <source>
        <dbReference type="EMBL" id="MBQ0827916.1"/>
    </source>
</evidence>
<evidence type="ECO:0000313" key="4">
    <source>
        <dbReference type="Proteomes" id="UP000677875"/>
    </source>
</evidence>
<sequence>MDLATLKALKPAEYSEAADGYRRTSAMAGAAKDRIDNEIAVAMRKRLRGQAATAAGKQLGELSQNFHYVQVQCGLVGTALEAFSYEMEAARRKLDAALDGARAAKLTVNADGSVTYPPGGEKDEDGRTPAGGTAHGLTDATASAVARQAAHFDPNPHHRLAQDYADQIATALKEATETDTTWAPRLRALQADDDLTVSPTDWADTSSDTDGVREAGKKFLDSLPQPPKEGSPEDNAEWWRKLSAEERDAWMSLHPATVGGLDGLPATVRDEANRMVLETTRGTMQMELNSIPPPPSNKWTWITSGPYPSKVYTDEWMEWHKNYGARYDHLTGSLKGMQAIQDRFDSTGTKGLPEAYLLGFNPEKDGRAIIANGNPDTADHTAVYVPGTESDLENIGGNINRMIQVWQEASSRSRGESVSTITWLGYDAPDDVVKDAPFEHYAYDGAPAFRDFLDGLDASHSGNSSSHTTVIAHSYGTTLVGAAAQTGQLNADEIIFAGSPGVKVSRADELDVPKGHVWNQDADGDIVPSLGRWGHGGDRFIIPSDPEFGANQMITDTRGHSNYWKPGTNSLGDQALIVVGKGDNVPLQPSPAPKAHVK</sequence>
<dbReference type="RefSeq" id="WP_210872679.1">
    <property type="nucleotide sequence ID" value="NZ_JAGPNL010000003.1"/>
</dbReference>
<organism evidence="3 4">
    <name type="scientific">Streptomyces tagetis</name>
    <dbReference type="NCBI Taxonomy" id="2820809"/>
    <lineage>
        <taxon>Bacteria</taxon>
        <taxon>Bacillati</taxon>
        <taxon>Actinomycetota</taxon>
        <taxon>Actinomycetes</taxon>
        <taxon>Kitasatosporales</taxon>
        <taxon>Streptomycetaceae</taxon>
        <taxon>Streptomyces</taxon>
    </lineage>
</organism>
<dbReference type="Proteomes" id="UP000677875">
    <property type="component" value="Unassembled WGS sequence"/>
</dbReference>
<dbReference type="AlphaFoldDB" id="A0A940XK38"/>
<dbReference type="InterPro" id="IPR029058">
    <property type="entry name" value="AB_hydrolase_fold"/>
</dbReference>
<dbReference type="EMBL" id="JAGPNL010000003">
    <property type="protein sequence ID" value="MBQ0827916.1"/>
    <property type="molecule type" value="Genomic_DNA"/>
</dbReference>
<name>A0A940XK38_9ACTN</name>
<gene>
    <name evidence="3" type="ORF">J5Y05_15620</name>
</gene>
<keyword evidence="4" id="KW-1185">Reference proteome</keyword>
<evidence type="ECO:0000256" key="1">
    <source>
        <dbReference type="SAM" id="MobiDB-lite"/>
    </source>
</evidence>
<feature type="region of interest" description="Disordered" evidence="1">
    <location>
        <begin position="112"/>
        <end position="135"/>
    </location>
</feature>
<proteinExistence type="predicted"/>
<feature type="domain" description="DUF1023" evidence="2">
    <location>
        <begin position="362"/>
        <end position="528"/>
    </location>
</feature>
<comment type="caution">
    <text evidence="3">The sequence shown here is derived from an EMBL/GenBank/DDBJ whole genome shotgun (WGS) entry which is preliminary data.</text>
</comment>
<accession>A0A940XK38</accession>
<protein>
    <recommendedName>
        <fullName evidence="2">DUF1023 domain-containing protein</fullName>
    </recommendedName>
</protein>
<evidence type="ECO:0000259" key="2">
    <source>
        <dbReference type="Pfam" id="PF06259"/>
    </source>
</evidence>
<dbReference type="Pfam" id="PF06259">
    <property type="entry name" value="Abhydrolase_8"/>
    <property type="match status" value="1"/>
</dbReference>